<dbReference type="EMBL" id="MNCJ02000320">
    <property type="protein sequence ID" value="KAF5807634.1"/>
    <property type="molecule type" value="Genomic_DNA"/>
</dbReference>
<accession>A0A9K3NP62</accession>
<dbReference type="AlphaFoldDB" id="A0A9K3NP62"/>
<comment type="caution">
    <text evidence="1">The sequence shown here is derived from an EMBL/GenBank/DDBJ whole genome shotgun (WGS) entry which is preliminary data.</text>
</comment>
<evidence type="ECO:0000313" key="2">
    <source>
        <dbReference type="Proteomes" id="UP000215914"/>
    </source>
</evidence>
<organism evidence="1 2">
    <name type="scientific">Helianthus annuus</name>
    <name type="common">Common sunflower</name>
    <dbReference type="NCBI Taxonomy" id="4232"/>
    <lineage>
        <taxon>Eukaryota</taxon>
        <taxon>Viridiplantae</taxon>
        <taxon>Streptophyta</taxon>
        <taxon>Embryophyta</taxon>
        <taxon>Tracheophyta</taxon>
        <taxon>Spermatophyta</taxon>
        <taxon>Magnoliopsida</taxon>
        <taxon>eudicotyledons</taxon>
        <taxon>Gunneridae</taxon>
        <taxon>Pentapetalae</taxon>
        <taxon>asterids</taxon>
        <taxon>campanulids</taxon>
        <taxon>Asterales</taxon>
        <taxon>Asteraceae</taxon>
        <taxon>Asteroideae</taxon>
        <taxon>Heliantheae alliance</taxon>
        <taxon>Heliantheae</taxon>
        <taxon>Helianthus</taxon>
    </lineage>
</organism>
<keyword evidence="2" id="KW-1185">Reference proteome</keyword>
<gene>
    <name evidence="1" type="ORF">HanXRQr2_Chr05g0235821</name>
</gene>
<name>A0A9K3NP62_HELAN</name>
<reference evidence="1" key="2">
    <citation type="submission" date="2020-06" db="EMBL/GenBank/DDBJ databases">
        <title>Helianthus annuus Genome sequencing and assembly Release 2.</title>
        <authorList>
            <person name="Gouzy J."/>
            <person name="Langlade N."/>
            <person name="Munos S."/>
        </authorList>
    </citation>
    <scope>NUCLEOTIDE SEQUENCE</scope>
    <source>
        <tissue evidence="1">Leaves</tissue>
    </source>
</reference>
<reference evidence="1" key="1">
    <citation type="journal article" date="2017" name="Nature">
        <title>The sunflower genome provides insights into oil metabolism, flowering and Asterid evolution.</title>
        <authorList>
            <person name="Badouin H."/>
            <person name="Gouzy J."/>
            <person name="Grassa C.J."/>
            <person name="Murat F."/>
            <person name="Staton S.E."/>
            <person name="Cottret L."/>
            <person name="Lelandais-Briere C."/>
            <person name="Owens G.L."/>
            <person name="Carrere S."/>
            <person name="Mayjonade B."/>
            <person name="Legrand L."/>
            <person name="Gill N."/>
            <person name="Kane N.C."/>
            <person name="Bowers J.E."/>
            <person name="Hubner S."/>
            <person name="Bellec A."/>
            <person name="Berard A."/>
            <person name="Berges H."/>
            <person name="Blanchet N."/>
            <person name="Boniface M.C."/>
            <person name="Brunel D."/>
            <person name="Catrice O."/>
            <person name="Chaidir N."/>
            <person name="Claudel C."/>
            <person name="Donnadieu C."/>
            <person name="Faraut T."/>
            <person name="Fievet G."/>
            <person name="Helmstetter N."/>
            <person name="King M."/>
            <person name="Knapp S.J."/>
            <person name="Lai Z."/>
            <person name="Le Paslier M.C."/>
            <person name="Lippi Y."/>
            <person name="Lorenzon L."/>
            <person name="Mandel J.R."/>
            <person name="Marage G."/>
            <person name="Marchand G."/>
            <person name="Marquand E."/>
            <person name="Bret-Mestries E."/>
            <person name="Morien E."/>
            <person name="Nambeesan S."/>
            <person name="Nguyen T."/>
            <person name="Pegot-Espagnet P."/>
            <person name="Pouilly N."/>
            <person name="Raftis F."/>
            <person name="Sallet E."/>
            <person name="Schiex T."/>
            <person name="Thomas J."/>
            <person name="Vandecasteele C."/>
            <person name="Vares D."/>
            <person name="Vear F."/>
            <person name="Vautrin S."/>
            <person name="Crespi M."/>
            <person name="Mangin B."/>
            <person name="Burke J.M."/>
            <person name="Salse J."/>
            <person name="Munos S."/>
            <person name="Vincourt P."/>
            <person name="Rieseberg L.H."/>
            <person name="Langlade N.B."/>
        </authorList>
    </citation>
    <scope>NUCLEOTIDE SEQUENCE</scope>
    <source>
        <tissue evidence="1">Leaves</tissue>
    </source>
</reference>
<sequence>MTAAFPFIPPFTPAARTAFSSAPSGEPFMWPSPNVMPLSDPYHPFHVGYSTDDILISLQLQQDALTRRVQELERTPRPPPCRCQSPFATPPAPLGLHPDSDVRFLTTDQQIAYLLRGVHALEEELAHLRRLVLTPPPPPPPTISLGVLGLLQIGHFC</sequence>
<evidence type="ECO:0000313" key="1">
    <source>
        <dbReference type="EMBL" id="KAF5807634.1"/>
    </source>
</evidence>
<protein>
    <submittedName>
        <fullName evidence="1">Uncharacterized protein</fullName>
    </submittedName>
</protein>
<dbReference type="Gramene" id="mRNA:HanXRQr2_Chr05g0235821">
    <property type="protein sequence ID" value="CDS:HanXRQr2_Chr05g0235821.1"/>
    <property type="gene ID" value="HanXRQr2_Chr05g0235821"/>
</dbReference>
<dbReference type="Proteomes" id="UP000215914">
    <property type="component" value="Unassembled WGS sequence"/>
</dbReference>
<proteinExistence type="predicted"/>